<feature type="region of interest" description="Disordered" evidence="12">
    <location>
        <begin position="747"/>
        <end position="853"/>
    </location>
</feature>
<evidence type="ECO:0000256" key="9">
    <source>
        <dbReference type="ARBA" id="ARBA00023306"/>
    </source>
</evidence>
<evidence type="ECO:0000256" key="6">
    <source>
        <dbReference type="ARBA" id="ARBA00023159"/>
    </source>
</evidence>
<keyword evidence="5 11" id="KW-0238">DNA-binding</keyword>
<keyword evidence="8 11" id="KW-0539">Nucleus</keyword>
<keyword evidence="9" id="KW-0131">Cell cycle</keyword>
<feature type="compositionally biased region" description="Basic and acidic residues" evidence="12">
    <location>
        <begin position="607"/>
        <end position="617"/>
    </location>
</feature>
<evidence type="ECO:0000256" key="7">
    <source>
        <dbReference type="ARBA" id="ARBA00023163"/>
    </source>
</evidence>
<dbReference type="GeneTree" id="ENSGT00940000157713"/>
<evidence type="ECO:0000313" key="15">
    <source>
        <dbReference type="Proteomes" id="UP000008912"/>
    </source>
</evidence>
<reference evidence="14 15" key="1">
    <citation type="journal article" date="2010" name="Nature">
        <title>The sequence and de novo assembly of the giant panda genome.</title>
        <authorList>
            <person name="Li R."/>
            <person name="Fan W."/>
            <person name="Tian G."/>
            <person name="Zhu H."/>
            <person name="He L."/>
            <person name="Cai J."/>
            <person name="Huang Q."/>
            <person name="Cai Q."/>
            <person name="Li B."/>
            <person name="Bai Y."/>
            <person name="Zhang Z."/>
            <person name="Zhang Y."/>
            <person name="Wang W."/>
            <person name="Li J."/>
            <person name="Wei F."/>
            <person name="Li H."/>
            <person name="Jian M."/>
            <person name="Li J."/>
            <person name="Zhang Z."/>
            <person name="Nielsen R."/>
            <person name="Li D."/>
            <person name="Gu W."/>
            <person name="Yang Z."/>
            <person name="Xuan Z."/>
            <person name="Ryder O.A."/>
            <person name="Leung F.C."/>
            <person name="Zhou Y."/>
            <person name="Cao J."/>
            <person name="Sun X."/>
            <person name="Fu Y."/>
            <person name="Fang X."/>
            <person name="Guo X."/>
            <person name="Wang B."/>
            <person name="Hou R."/>
            <person name="Shen F."/>
            <person name="Mu B."/>
            <person name="Ni P."/>
            <person name="Lin R."/>
            <person name="Qian W."/>
            <person name="Wang G."/>
            <person name="Yu C."/>
            <person name="Nie W."/>
            <person name="Wang J."/>
            <person name="Wu Z."/>
            <person name="Liang H."/>
            <person name="Min J."/>
            <person name="Wu Q."/>
            <person name="Cheng S."/>
            <person name="Ruan J."/>
            <person name="Wang M."/>
            <person name="Shi Z."/>
            <person name="Wen M."/>
            <person name="Liu B."/>
            <person name="Ren X."/>
            <person name="Zheng H."/>
            <person name="Dong D."/>
            <person name="Cook K."/>
            <person name="Shan G."/>
            <person name="Zhang H."/>
            <person name="Kosiol C."/>
            <person name="Xie X."/>
            <person name="Lu Z."/>
            <person name="Zheng H."/>
            <person name="Li Y."/>
            <person name="Steiner C.C."/>
            <person name="Lam T.T."/>
            <person name="Lin S."/>
            <person name="Zhang Q."/>
            <person name="Li G."/>
            <person name="Tian J."/>
            <person name="Gong T."/>
            <person name="Liu H."/>
            <person name="Zhang D."/>
            <person name="Fang L."/>
            <person name="Ye C."/>
            <person name="Zhang J."/>
            <person name="Hu W."/>
            <person name="Xu A."/>
            <person name="Ren Y."/>
            <person name="Zhang G."/>
            <person name="Bruford M.W."/>
            <person name="Li Q."/>
            <person name="Ma L."/>
            <person name="Guo Y."/>
            <person name="An N."/>
            <person name="Hu Y."/>
            <person name="Zheng Y."/>
            <person name="Shi Y."/>
            <person name="Li Z."/>
            <person name="Liu Q."/>
            <person name="Chen Y."/>
            <person name="Zhao J."/>
            <person name="Qu N."/>
            <person name="Zhao S."/>
            <person name="Tian F."/>
            <person name="Wang X."/>
            <person name="Wang H."/>
            <person name="Xu L."/>
            <person name="Liu X."/>
            <person name="Vinar T."/>
            <person name="Wang Y."/>
            <person name="Lam T.W."/>
            <person name="Yiu S.M."/>
            <person name="Liu S."/>
            <person name="Zhang H."/>
            <person name="Li D."/>
            <person name="Huang Y."/>
            <person name="Wang X."/>
            <person name="Yang G."/>
            <person name="Jiang Z."/>
            <person name="Wang J."/>
            <person name="Qin N."/>
            <person name="Li L."/>
            <person name="Li J."/>
            <person name="Bolund L."/>
            <person name="Kristiansen K."/>
            <person name="Wong G.K."/>
            <person name="Olson M."/>
            <person name="Zhang X."/>
            <person name="Li S."/>
            <person name="Yang H."/>
            <person name="Wang J."/>
            <person name="Wang J."/>
        </authorList>
    </citation>
    <scope>NUCLEOTIDE SEQUENCE [LARGE SCALE GENOMIC DNA]</scope>
</reference>
<evidence type="ECO:0000256" key="11">
    <source>
        <dbReference type="RuleBase" id="RU003796"/>
    </source>
</evidence>
<comment type="subcellular location">
    <subcellularLocation>
        <location evidence="1 11">Nucleus</location>
    </subcellularLocation>
</comment>
<dbReference type="PANTHER" id="PTHR12081:SF25">
    <property type="entry name" value="TRANSCRIPTION FACTOR E2F7"/>
    <property type="match status" value="1"/>
</dbReference>
<dbReference type="FunFam" id="1.10.10.10:FF:000073">
    <property type="entry name" value="E2F transcription factor 8"/>
    <property type="match status" value="1"/>
</dbReference>
<evidence type="ECO:0000259" key="13">
    <source>
        <dbReference type="SMART" id="SM01372"/>
    </source>
</evidence>
<feature type="compositionally biased region" description="Polar residues" evidence="12">
    <location>
        <begin position="769"/>
        <end position="779"/>
    </location>
</feature>
<sequence>MEVNCLTLKDLINPRQSRLDFAIEDGENAQKENIFVDRSRMAPKTPIKNEPIDLSKQKIFTPERNPITPVKLVDRQQAEPWTPTANLKVLISAASPDIRDREKKKGLFRPIENKDDAFTDSLQLDVVGDSAVDEFEKQRPSRKQKSLGLLCQKFLARYPSYPLSTEKTTISLDEVAVSLGVERRRIYDIVNVLESLHLVSRVAKNQYGWHGRHSLPKTLRSLQRLGEEQKYEEQMAHLQQKELDLMDYKLGERKKESYPDSQDQQLLDFSEPDYPSSSANSRKDKSLRIMSQKFVMLFLVSKTKIVTLDVAAKILIEESQDTPDHSKFKTKVRRLYDIANVLTSLALIKKVHVTEERGRKPAFKWIGPVDFSSSDEELVDVSASVLPELKRETYGQIQVCAKQRLARHSSFSTVQASERIQRKVNSEPSSPYKEEQGSGGYSLEIGSLAAVYRQKIEDSSQRKAFASKRVMAPSSSLDPAAPFPGLSVDSEYCANPLAHQVFSAAQTDLQAFSTQNSLTGRVSVSPTSAASDVESLKPALLAGQPVVYVPSTSLFMLYGSLQEGPTPGSGSGSERDRSAEAAAAEPPSAPSVQKRLGEEREPQEEEPATKRQSRDYEDSPLALVMPKKPSESADAASPKTPGSSSSVPMEDIHMEAQVSAGEEASGKAPANCFVSSEWGKTSRDTEIEKSSKENESTKEPSLLQYLYVQSPAGLNGFNVLLSGSQNPHAVGPPSAHLLIGPANMVNPKSSALPSADPQLQGPRPLSLSPEMSRSHNIIQPESPAYAGPPVSVVKLQQSPVPVTPKSIRRTHRETFFKTPGSLGDPILRRRERNPTRNTSSAQRRLEIPSSEAD</sequence>
<dbReference type="AlphaFoldDB" id="A0A7N5P7N4"/>
<dbReference type="GO" id="GO:0000981">
    <property type="term" value="F:DNA-binding transcription factor activity, RNA polymerase II-specific"/>
    <property type="evidence" value="ECO:0007669"/>
    <property type="project" value="TreeGrafter"/>
</dbReference>
<dbReference type="InterPro" id="IPR036390">
    <property type="entry name" value="WH_DNA-bd_sf"/>
</dbReference>
<reference evidence="14" key="3">
    <citation type="submission" date="2025-09" db="UniProtKB">
        <authorList>
            <consortium name="Ensembl"/>
        </authorList>
    </citation>
    <scope>IDENTIFICATION</scope>
</reference>
<accession>A0A7N5P7N4</accession>
<evidence type="ECO:0000256" key="4">
    <source>
        <dbReference type="ARBA" id="ARBA00023015"/>
    </source>
</evidence>
<dbReference type="PANTHER" id="PTHR12081">
    <property type="entry name" value="TRANSCRIPTION FACTOR E2F"/>
    <property type="match status" value="1"/>
</dbReference>
<dbReference type="InterPro" id="IPR015633">
    <property type="entry name" value="E2F"/>
</dbReference>
<feature type="domain" description="E2F/DP family winged-helix DNA-binding" evidence="13">
    <location>
        <begin position="142"/>
        <end position="211"/>
    </location>
</feature>
<evidence type="ECO:0000256" key="8">
    <source>
        <dbReference type="ARBA" id="ARBA00023242"/>
    </source>
</evidence>
<dbReference type="GO" id="GO:0090575">
    <property type="term" value="C:RNA polymerase II transcription regulator complex"/>
    <property type="evidence" value="ECO:0007669"/>
    <property type="project" value="TreeGrafter"/>
</dbReference>
<dbReference type="Proteomes" id="UP000008912">
    <property type="component" value="Unassembled WGS sequence"/>
</dbReference>
<keyword evidence="3" id="KW-0678">Repressor</keyword>
<dbReference type="GO" id="GO:0002040">
    <property type="term" value="P:sprouting angiogenesis"/>
    <property type="evidence" value="ECO:0007669"/>
    <property type="project" value="UniProtKB-ARBA"/>
</dbReference>
<feature type="region of interest" description="Disordered" evidence="12">
    <location>
        <begin position="256"/>
        <end position="282"/>
    </location>
</feature>
<feature type="region of interest" description="Disordered" evidence="12">
    <location>
        <begin position="563"/>
        <end position="700"/>
    </location>
</feature>
<dbReference type="GO" id="GO:0045935">
    <property type="term" value="P:positive regulation of nucleobase-containing compound metabolic process"/>
    <property type="evidence" value="ECO:0007669"/>
    <property type="project" value="UniProtKB-ARBA"/>
</dbReference>
<organism evidence="14 15">
    <name type="scientific">Ailuropoda melanoleuca</name>
    <name type="common">Giant panda</name>
    <dbReference type="NCBI Taxonomy" id="9646"/>
    <lineage>
        <taxon>Eukaryota</taxon>
        <taxon>Metazoa</taxon>
        <taxon>Chordata</taxon>
        <taxon>Craniata</taxon>
        <taxon>Vertebrata</taxon>
        <taxon>Euteleostomi</taxon>
        <taxon>Mammalia</taxon>
        <taxon>Eutheria</taxon>
        <taxon>Laurasiatheria</taxon>
        <taxon>Carnivora</taxon>
        <taxon>Caniformia</taxon>
        <taxon>Ursidae</taxon>
        <taxon>Ailuropoda</taxon>
    </lineage>
</organism>
<keyword evidence="15" id="KW-1185">Reference proteome</keyword>
<dbReference type="Pfam" id="PF02319">
    <property type="entry name" value="WHD_E2F_TDP"/>
    <property type="match status" value="2"/>
</dbReference>
<protein>
    <recommendedName>
        <fullName evidence="10">Transcription factor E2F7</fullName>
    </recommendedName>
</protein>
<name>A0A7N5P7N4_AILME</name>
<dbReference type="FunFam" id="1.10.10.10:FF:000100">
    <property type="entry name" value="E2F transcription factor 8"/>
    <property type="match status" value="1"/>
</dbReference>
<evidence type="ECO:0000256" key="12">
    <source>
        <dbReference type="SAM" id="MobiDB-lite"/>
    </source>
</evidence>
<evidence type="ECO:0000313" key="14">
    <source>
        <dbReference type="Ensembl" id="ENSAMEP00000035931.1"/>
    </source>
</evidence>
<dbReference type="InterPro" id="IPR003316">
    <property type="entry name" value="E2F_WHTH_DNA-bd_dom"/>
</dbReference>
<dbReference type="Gene3D" id="1.10.10.10">
    <property type="entry name" value="Winged helix-like DNA-binding domain superfamily/Winged helix DNA-binding domain"/>
    <property type="match status" value="2"/>
</dbReference>
<reference evidence="14" key="2">
    <citation type="submission" date="2025-08" db="UniProtKB">
        <authorList>
            <consortium name="Ensembl"/>
        </authorList>
    </citation>
    <scope>IDENTIFICATION</scope>
</reference>
<dbReference type="GO" id="GO:0000978">
    <property type="term" value="F:RNA polymerase II cis-regulatory region sequence-specific DNA binding"/>
    <property type="evidence" value="ECO:0007669"/>
    <property type="project" value="InterPro"/>
</dbReference>
<evidence type="ECO:0000256" key="10">
    <source>
        <dbReference type="ARBA" id="ARBA00039675"/>
    </source>
</evidence>
<gene>
    <name evidence="14" type="primary">E2F7</name>
</gene>
<dbReference type="SMART" id="SM01372">
    <property type="entry name" value="E2F_TDP"/>
    <property type="match status" value="2"/>
</dbReference>
<keyword evidence="4 11" id="KW-0805">Transcription regulation</keyword>
<evidence type="ECO:0000256" key="1">
    <source>
        <dbReference type="ARBA" id="ARBA00004123"/>
    </source>
</evidence>
<dbReference type="GO" id="GO:0010604">
    <property type="term" value="P:positive regulation of macromolecule metabolic process"/>
    <property type="evidence" value="ECO:0007669"/>
    <property type="project" value="UniProtKB-ARBA"/>
</dbReference>
<feature type="region of interest" description="Disordered" evidence="12">
    <location>
        <begin position="416"/>
        <end position="439"/>
    </location>
</feature>
<keyword evidence="7 11" id="KW-0804">Transcription</keyword>
<dbReference type="SUPFAM" id="SSF46785">
    <property type="entry name" value="Winged helix' DNA-binding domain"/>
    <property type="match status" value="2"/>
</dbReference>
<keyword evidence="6" id="KW-0010">Activator</keyword>
<evidence type="ECO:0000256" key="3">
    <source>
        <dbReference type="ARBA" id="ARBA00022491"/>
    </source>
</evidence>
<feature type="compositionally biased region" description="Basic and acidic residues" evidence="12">
    <location>
        <begin position="680"/>
        <end position="698"/>
    </location>
</feature>
<proteinExistence type="inferred from homology"/>
<dbReference type="InterPro" id="IPR036388">
    <property type="entry name" value="WH-like_DNA-bd_sf"/>
</dbReference>
<comment type="similarity">
    <text evidence="2 11">Belongs to the E2F/DP family.</text>
</comment>
<dbReference type="Ensembl" id="ENSAMET00000048073.1">
    <property type="protein sequence ID" value="ENSAMEP00000035931.1"/>
    <property type="gene ID" value="ENSAMEG00000007247.2"/>
</dbReference>
<evidence type="ECO:0000256" key="2">
    <source>
        <dbReference type="ARBA" id="ARBA00010940"/>
    </source>
</evidence>
<evidence type="ECO:0000256" key="5">
    <source>
        <dbReference type="ARBA" id="ARBA00023125"/>
    </source>
</evidence>
<feature type="domain" description="E2F/DP family winged-helix DNA-binding" evidence="13">
    <location>
        <begin position="282"/>
        <end position="367"/>
    </location>
</feature>
<dbReference type="GO" id="GO:0001217">
    <property type="term" value="F:DNA-binding transcription repressor activity"/>
    <property type="evidence" value="ECO:0007669"/>
    <property type="project" value="UniProtKB-ARBA"/>
</dbReference>